<organism evidence="1 2">
    <name type="scientific">Setaria italica</name>
    <name type="common">Foxtail millet</name>
    <name type="synonym">Panicum italicum</name>
    <dbReference type="NCBI Taxonomy" id="4555"/>
    <lineage>
        <taxon>Eukaryota</taxon>
        <taxon>Viridiplantae</taxon>
        <taxon>Streptophyta</taxon>
        <taxon>Embryophyta</taxon>
        <taxon>Tracheophyta</taxon>
        <taxon>Spermatophyta</taxon>
        <taxon>Magnoliopsida</taxon>
        <taxon>Liliopsida</taxon>
        <taxon>Poales</taxon>
        <taxon>Poaceae</taxon>
        <taxon>PACMAD clade</taxon>
        <taxon>Panicoideae</taxon>
        <taxon>Panicodae</taxon>
        <taxon>Paniceae</taxon>
        <taxon>Cenchrinae</taxon>
        <taxon>Setaria</taxon>
    </lineage>
</organism>
<dbReference type="EMBL" id="AGNK02003997">
    <property type="status" value="NOT_ANNOTATED_CDS"/>
    <property type="molecule type" value="Genomic_DNA"/>
</dbReference>
<reference evidence="2" key="1">
    <citation type="journal article" date="2012" name="Nat. Biotechnol.">
        <title>Reference genome sequence of the model plant Setaria.</title>
        <authorList>
            <person name="Bennetzen J.L."/>
            <person name="Schmutz J."/>
            <person name="Wang H."/>
            <person name="Percifield R."/>
            <person name="Hawkins J."/>
            <person name="Pontaroli A.C."/>
            <person name="Estep M."/>
            <person name="Feng L."/>
            <person name="Vaughn J.N."/>
            <person name="Grimwood J."/>
            <person name="Jenkins J."/>
            <person name="Barry K."/>
            <person name="Lindquist E."/>
            <person name="Hellsten U."/>
            <person name="Deshpande S."/>
            <person name="Wang X."/>
            <person name="Wu X."/>
            <person name="Mitros T."/>
            <person name="Triplett J."/>
            <person name="Yang X."/>
            <person name="Ye C.Y."/>
            <person name="Mauro-Herrera M."/>
            <person name="Wang L."/>
            <person name="Li P."/>
            <person name="Sharma M."/>
            <person name="Sharma R."/>
            <person name="Ronald P.C."/>
            <person name="Panaud O."/>
            <person name="Kellogg E.A."/>
            <person name="Brutnell T.P."/>
            <person name="Doust A.N."/>
            <person name="Tuskan G.A."/>
            <person name="Rokhsar D."/>
            <person name="Devos K.M."/>
        </authorList>
    </citation>
    <scope>NUCLEOTIDE SEQUENCE [LARGE SCALE GENOMIC DNA]</scope>
    <source>
        <strain evidence="2">cv. Yugu1</strain>
    </source>
</reference>
<dbReference type="Gramene" id="KQL02701">
    <property type="protein sequence ID" value="KQL02701"/>
    <property type="gene ID" value="SETIT_014781mg"/>
</dbReference>
<protein>
    <submittedName>
        <fullName evidence="1">Uncharacterized protein</fullName>
    </submittedName>
</protein>
<evidence type="ECO:0000313" key="1">
    <source>
        <dbReference type="EnsemblPlants" id="KQL02701"/>
    </source>
</evidence>
<proteinExistence type="predicted"/>
<dbReference type="EnsemblPlants" id="KQL02701">
    <property type="protein sequence ID" value="KQL02701"/>
    <property type="gene ID" value="SETIT_014781mg"/>
</dbReference>
<name>K3YKL2_SETIT</name>
<evidence type="ECO:0000313" key="2">
    <source>
        <dbReference type="Proteomes" id="UP000004995"/>
    </source>
</evidence>
<dbReference type="InParanoid" id="K3YKL2"/>
<reference evidence="1" key="2">
    <citation type="submission" date="2018-08" db="UniProtKB">
        <authorList>
            <consortium name="EnsemblPlants"/>
        </authorList>
    </citation>
    <scope>IDENTIFICATION</scope>
    <source>
        <strain evidence="1">Yugu1</strain>
    </source>
</reference>
<accession>K3YKL2</accession>
<dbReference type="Proteomes" id="UP000004995">
    <property type="component" value="Unassembled WGS sequence"/>
</dbReference>
<keyword evidence="2" id="KW-1185">Reference proteome</keyword>
<dbReference type="HOGENOM" id="CLU_2709522_0_0_1"/>
<sequence length="73" mass="8552">MREHCSERGKIIIATSSAKRIFLPTTHMSSLGLFFIRGNTLFSRKFDFLRFHSQQGPSFCDYQLPLFQLNMSY</sequence>
<dbReference type="AlphaFoldDB" id="K3YKL2"/>